<name>A0A6J4NC59_9BACT</name>
<feature type="compositionally biased region" description="Basic residues" evidence="1">
    <location>
        <begin position="225"/>
        <end position="237"/>
    </location>
</feature>
<feature type="region of interest" description="Disordered" evidence="1">
    <location>
        <begin position="1"/>
        <end position="268"/>
    </location>
</feature>
<protein>
    <submittedName>
        <fullName evidence="2">Zinc metalloprotease MJ0392</fullName>
        <ecNumber evidence="2">3.4.24.-</ecNumber>
    </submittedName>
</protein>
<feature type="compositionally biased region" description="Basic residues" evidence="1">
    <location>
        <begin position="35"/>
        <end position="45"/>
    </location>
</feature>
<feature type="non-terminal residue" evidence="2">
    <location>
        <position position="268"/>
    </location>
</feature>
<keyword evidence="2" id="KW-0482">Metalloprotease</keyword>
<dbReference type="AlphaFoldDB" id="A0A6J4NC59"/>
<keyword evidence="2" id="KW-0645">Protease</keyword>
<feature type="non-terminal residue" evidence="2">
    <location>
        <position position="1"/>
    </location>
</feature>
<evidence type="ECO:0000256" key="1">
    <source>
        <dbReference type="SAM" id="MobiDB-lite"/>
    </source>
</evidence>
<organism evidence="2">
    <name type="scientific">uncultured Phycisphaerae bacterium</name>
    <dbReference type="NCBI Taxonomy" id="904963"/>
    <lineage>
        <taxon>Bacteria</taxon>
        <taxon>Pseudomonadati</taxon>
        <taxon>Planctomycetota</taxon>
        <taxon>Phycisphaerae</taxon>
        <taxon>environmental samples</taxon>
    </lineage>
</organism>
<keyword evidence="2" id="KW-0378">Hydrolase</keyword>
<feature type="compositionally biased region" description="Basic and acidic residues" evidence="1">
    <location>
        <begin position="179"/>
        <end position="194"/>
    </location>
</feature>
<sequence>GWLVQNRPTVRHRPPHPLDVLLHRPAGRVPDRPRRPGRHRVRPAVRRPAVLLRHPARVRPRAGRPAVRHPGPGDRAAADRRGGRHGPHPGEPAAGALDRRRRPAGERRYPRRAGPALVRARRVQHARPARRPARQRDAAEHEQPRGGRVRPAHRRDLRQRDARAVQPDPGVPARRRPHLPRDARVLHAPPEGHPDRRHGRAVRGRHPGRVRAAERPDHAGDHRVLHLHGCGRRVGRRPGRDRAGHPPGRRRVQQDRDPVDDRPPGQPR</sequence>
<accession>A0A6J4NC59</accession>
<feature type="compositionally biased region" description="Basic residues" evidence="1">
    <location>
        <begin position="147"/>
        <end position="157"/>
    </location>
</feature>
<evidence type="ECO:0000313" key="2">
    <source>
        <dbReference type="EMBL" id="CAA9381830.1"/>
    </source>
</evidence>
<feature type="compositionally biased region" description="Basic and acidic residues" evidence="1">
    <location>
        <begin position="134"/>
        <end position="145"/>
    </location>
</feature>
<dbReference type="GO" id="GO:0008237">
    <property type="term" value="F:metallopeptidase activity"/>
    <property type="evidence" value="ECO:0007669"/>
    <property type="project" value="UniProtKB-KW"/>
</dbReference>
<reference evidence="2" key="1">
    <citation type="submission" date="2020-02" db="EMBL/GenBank/DDBJ databases">
        <authorList>
            <person name="Meier V. D."/>
        </authorList>
    </citation>
    <scope>NUCLEOTIDE SEQUENCE</scope>
    <source>
        <strain evidence="2">AVDCRST_MAG64</strain>
    </source>
</reference>
<dbReference type="GO" id="GO:0006508">
    <property type="term" value="P:proteolysis"/>
    <property type="evidence" value="ECO:0007669"/>
    <property type="project" value="UniProtKB-KW"/>
</dbReference>
<proteinExistence type="predicted"/>
<gene>
    <name evidence="2" type="ORF">AVDCRST_MAG64-693</name>
</gene>
<feature type="compositionally biased region" description="Basic residues" evidence="1">
    <location>
        <begin position="195"/>
        <end position="209"/>
    </location>
</feature>
<feature type="compositionally biased region" description="Low complexity" evidence="1">
    <location>
        <begin position="63"/>
        <end position="75"/>
    </location>
</feature>
<feature type="compositionally biased region" description="Basic and acidic residues" evidence="1">
    <location>
        <begin position="211"/>
        <end position="224"/>
    </location>
</feature>
<feature type="compositionally biased region" description="Basic residues" evidence="1">
    <location>
        <begin position="119"/>
        <end position="133"/>
    </location>
</feature>
<feature type="compositionally biased region" description="Basic and acidic residues" evidence="1">
    <location>
        <begin position="252"/>
        <end position="268"/>
    </location>
</feature>
<dbReference type="EMBL" id="CADCUQ010000175">
    <property type="protein sequence ID" value="CAA9381830.1"/>
    <property type="molecule type" value="Genomic_DNA"/>
</dbReference>
<dbReference type="EC" id="3.4.24.-" evidence="2"/>